<dbReference type="PANTHER" id="PTHR12694:SF8">
    <property type="entry name" value="TRANSCRIPTION INITIATION FACTOR IIA SUBUNIT 1"/>
    <property type="match status" value="1"/>
</dbReference>
<feature type="compositionally biased region" description="Low complexity" evidence="5">
    <location>
        <begin position="190"/>
        <end position="207"/>
    </location>
</feature>
<keyword evidence="3" id="KW-0804">Transcription</keyword>
<proteinExistence type="inferred from homology"/>
<dbReference type="Pfam" id="PF03153">
    <property type="entry name" value="TFIIA"/>
    <property type="match status" value="2"/>
</dbReference>
<feature type="region of interest" description="Disordered" evidence="5">
    <location>
        <begin position="131"/>
        <end position="238"/>
    </location>
</feature>
<dbReference type="SUPFAM" id="SSF47396">
    <property type="entry name" value="Transcription factor IIA (TFIIA), alpha-helical domain"/>
    <property type="match status" value="1"/>
</dbReference>
<feature type="compositionally biased region" description="Acidic residues" evidence="5">
    <location>
        <begin position="166"/>
        <end position="181"/>
    </location>
</feature>
<evidence type="ECO:0000256" key="4">
    <source>
        <dbReference type="ARBA" id="ARBA00023242"/>
    </source>
</evidence>
<evidence type="ECO:0000256" key="5">
    <source>
        <dbReference type="SAM" id="MobiDB-lite"/>
    </source>
</evidence>
<dbReference type="Gene3D" id="1.10.287.100">
    <property type="match status" value="1"/>
</dbReference>
<evidence type="ECO:0000313" key="6">
    <source>
        <dbReference type="EMBL" id="GAT52070.1"/>
    </source>
</evidence>
<feature type="compositionally biased region" description="Acidic residues" evidence="5">
    <location>
        <begin position="220"/>
        <end position="234"/>
    </location>
</feature>
<dbReference type="InterPro" id="IPR004855">
    <property type="entry name" value="TFIIA_asu/bsu"/>
</dbReference>
<comment type="subcellular location">
    <subcellularLocation>
        <location evidence="1">Nucleus</location>
    </subcellularLocation>
</comment>
<accession>A0ABQ0LLS1</accession>
<keyword evidence="7" id="KW-1185">Reference proteome</keyword>
<comment type="similarity">
    <text evidence="2">Belongs to the TFIIA subunit 1 family.</text>
</comment>
<dbReference type="SMART" id="SM01371">
    <property type="entry name" value="TFIIA"/>
    <property type="match status" value="1"/>
</dbReference>
<dbReference type="CDD" id="cd07976">
    <property type="entry name" value="TFIIA_alpha_beta_like"/>
    <property type="match status" value="1"/>
</dbReference>
<evidence type="ECO:0000256" key="2">
    <source>
        <dbReference type="ARBA" id="ARBA00010059"/>
    </source>
</evidence>
<sequence length="285" mass="31457">MSNKLVAGVYKDVINQVIAALEPEFEEYGVQPHVLTELKTKWEAKMTASRVADFNGVFTTQNAPQVPSLPVPHYPTYVPPNAAQQAAVARVQAQPIKPEALDHRFAAAAYQLPPLPGPTLPAHLAFPSAVPQQQAALQQQQRRPTQQRTVQGQQQMVYRINQVDGPADDDDDDEDDYDEEVPIAPPRPAHPSISVPVPSAASANSSQSRDEVDPEAITSDLDDSDTENEDENEDPNSQVVSDVVFCTYDKVARVKNKWKCVLKDGMIHTGGKDFLFQKCTGEFEW</sequence>
<dbReference type="PANTHER" id="PTHR12694">
    <property type="entry name" value="TRANSCRIPTION INITIATION FACTOR IIA SUBUNIT 1"/>
    <property type="match status" value="1"/>
</dbReference>
<dbReference type="EMBL" id="DF847559">
    <property type="protein sequence ID" value="GAT52070.1"/>
    <property type="molecule type" value="Genomic_DNA"/>
</dbReference>
<name>A0ABQ0LLS1_MYCCL</name>
<reference evidence="6" key="1">
    <citation type="submission" date="2014-09" db="EMBL/GenBank/DDBJ databases">
        <title>Genome sequence of the luminous mushroom Mycena chlorophos for searching fungal bioluminescence genes.</title>
        <authorList>
            <person name="Tanaka Y."/>
            <person name="Kasuga D."/>
            <person name="Oba Y."/>
            <person name="Hase S."/>
            <person name="Sato K."/>
            <person name="Oba Y."/>
            <person name="Sakakibara Y."/>
        </authorList>
    </citation>
    <scope>NUCLEOTIDE SEQUENCE</scope>
</reference>
<feature type="compositionally biased region" description="Low complexity" evidence="5">
    <location>
        <begin position="131"/>
        <end position="155"/>
    </location>
</feature>
<dbReference type="Proteomes" id="UP000815677">
    <property type="component" value="Unassembled WGS sequence"/>
</dbReference>
<evidence type="ECO:0000256" key="1">
    <source>
        <dbReference type="ARBA" id="ARBA00004123"/>
    </source>
</evidence>
<organism evidence="6 7">
    <name type="scientific">Mycena chlorophos</name>
    <name type="common">Agaric fungus</name>
    <name type="synonym">Agaricus chlorophos</name>
    <dbReference type="NCBI Taxonomy" id="658473"/>
    <lineage>
        <taxon>Eukaryota</taxon>
        <taxon>Fungi</taxon>
        <taxon>Dikarya</taxon>
        <taxon>Basidiomycota</taxon>
        <taxon>Agaricomycotina</taxon>
        <taxon>Agaricomycetes</taxon>
        <taxon>Agaricomycetidae</taxon>
        <taxon>Agaricales</taxon>
        <taxon>Marasmiineae</taxon>
        <taxon>Mycenaceae</taxon>
        <taxon>Mycena</taxon>
    </lineage>
</organism>
<keyword evidence="4" id="KW-0539">Nucleus</keyword>
<protein>
    <submittedName>
        <fullName evidence="6">Transcriptional factor IIA alpha/beta subunit</fullName>
    </submittedName>
</protein>
<gene>
    <name evidence="6" type="ORF">MCHLO_09157</name>
</gene>
<evidence type="ECO:0000256" key="3">
    <source>
        <dbReference type="ARBA" id="ARBA00023163"/>
    </source>
</evidence>
<dbReference type="SUPFAM" id="SSF50784">
    <property type="entry name" value="Transcription factor IIA (TFIIA), beta-barrel domain"/>
    <property type="match status" value="1"/>
</dbReference>
<dbReference type="InterPro" id="IPR009088">
    <property type="entry name" value="TFIIA_b-brl"/>
</dbReference>
<evidence type="ECO:0000313" key="7">
    <source>
        <dbReference type="Proteomes" id="UP000815677"/>
    </source>
</evidence>
<dbReference type="Gene3D" id="2.30.18.10">
    <property type="entry name" value="Transcription factor IIA (TFIIA), beta-barrel domain"/>
    <property type="match status" value="1"/>
</dbReference>